<evidence type="ECO:0000313" key="1">
    <source>
        <dbReference type="EMBL" id="GBQ04366.1"/>
    </source>
</evidence>
<comment type="caution">
    <text evidence="1">The sequence shown here is derived from an EMBL/GenBank/DDBJ whole genome shotgun (WGS) entry which is preliminary data.</text>
</comment>
<dbReference type="Proteomes" id="UP000265354">
    <property type="component" value="Unassembled WGS sequence"/>
</dbReference>
<reference evidence="1 2" key="1">
    <citation type="submission" date="2018-07" db="EMBL/GenBank/DDBJ databases">
        <title>Whole Genome Shotgun Sequence of Streptomyces spongiicola strain 531S.</title>
        <authorList>
            <person name="Dohra H."/>
            <person name="Kodani S."/>
        </authorList>
    </citation>
    <scope>NUCLEOTIDE SEQUENCE [LARGE SCALE GENOMIC DNA]</scope>
    <source>
        <strain evidence="1 2">531S</strain>
    </source>
</reference>
<protein>
    <submittedName>
        <fullName evidence="1">Uncharacterized protein</fullName>
    </submittedName>
</protein>
<dbReference type="AlphaFoldDB" id="A0A388T754"/>
<dbReference type="EMBL" id="BGZL01000037">
    <property type="protein sequence ID" value="GBQ04366.1"/>
    <property type="molecule type" value="Genomic_DNA"/>
</dbReference>
<accession>A0A388T754</accession>
<evidence type="ECO:0000313" key="2">
    <source>
        <dbReference type="Proteomes" id="UP000265354"/>
    </source>
</evidence>
<sequence>MPVSLAKNPAPRPEDMDCAPAYRVELRKLTALWFVISDDEGQWTPQDREPARDVLHVERAADHDVERAMQRDDIRTELDSAPGHTLTEVYAVSAAHAAGLARREFYGAQVIEAAETITFGQFDA</sequence>
<organism evidence="1 2">
    <name type="scientific">Streptomyces spongiicola</name>
    <dbReference type="NCBI Taxonomy" id="1690221"/>
    <lineage>
        <taxon>Bacteria</taxon>
        <taxon>Bacillati</taxon>
        <taxon>Actinomycetota</taxon>
        <taxon>Actinomycetes</taxon>
        <taxon>Kitasatosporales</taxon>
        <taxon>Streptomycetaceae</taxon>
        <taxon>Streptomyces</taxon>
    </lineage>
</organism>
<name>A0A388T754_9ACTN</name>
<dbReference type="RefSeq" id="WP_116429161.1">
    <property type="nucleotide sequence ID" value="NZ_BGZL01000037.1"/>
</dbReference>
<proteinExistence type="predicted"/>
<gene>
    <name evidence="1" type="ORF">SSP531S_58600</name>
</gene>